<dbReference type="EMBL" id="JAEPRC010000266">
    <property type="protein sequence ID" value="KAG2202077.1"/>
    <property type="molecule type" value="Genomic_DNA"/>
</dbReference>
<sequence>MGCCLSRDKHSNYNVKKPNKKTPLLNAKDSRKKEEQTWKSIVENASNMMINTTNNDGIYIILPQEVERRSKKYRSILRKSKLVPITIKNSSNMLSNTVKSTPYELLAEAQPYGGLSSNNLLWFNASIHDISVAKKRLISSLKLGNTASILISMKQITPLTNKKANPNRRFLVTA</sequence>
<dbReference type="OrthoDB" id="2250154at2759"/>
<evidence type="ECO:0000313" key="2">
    <source>
        <dbReference type="EMBL" id="KAG2202077.1"/>
    </source>
</evidence>
<dbReference type="Proteomes" id="UP000650833">
    <property type="component" value="Unassembled WGS sequence"/>
</dbReference>
<organism evidence="2 3">
    <name type="scientific">Mucor plumbeus</name>
    <dbReference type="NCBI Taxonomy" id="97098"/>
    <lineage>
        <taxon>Eukaryota</taxon>
        <taxon>Fungi</taxon>
        <taxon>Fungi incertae sedis</taxon>
        <taxon>Mucoromycota</taxon>
        <taxon>Mucoromycotina</taxon>
        <taxon>Mucoromycetes</taxon>
        <taxon>Mucorales</taxon>
        <taxon>Mucorineae</taxon>
        <taxon>Mucoraceae</taxon>
        <taxon>Mucor</taxon>
    </lineage>
</organism>
<evidence type="ECO:0000313" key="3">
    <source>
        <dbReference type="Proteomes" id="UP000650833"/>
    </source>
</evidence>
<reference evidence="2" key="1">
    <citation type="submission" date="2020-12" db="EMBL/GenBank/DDBJ databases">
        <title>Metabolic potential, ecology and presence of endohyphal bacteria is reflected in genomic diversity of Mucoromycotina.</title>
        <authorList>
            <person name="Muszewska A."/>
            <person name="Okrasinska A."/>
            <person name="Steczkiewicz K."/>
            <person name="Drgas O."/>
            <person name="Orlowska M."/>
            <person name="Perlinska-Lenart U."/>
            <person name="Aleksandrzak-Piekarczyk T."/>
            <person name="Szatraj K."/>
            <person name="Zielenkiewicz U."/>
            <person name="Pilsyk S."/>
            <person name="Malc E."/>
            <person name="Mieczkowski P."/>
            <person name="Kruszewska J.S."/>
            <person name="Biernat P."/>
            <person name="Pawlowska J."/>
        </authorList>
    </citation>
    <scope>NUCLEOTIDE SEQUENCE</scope>
    <source>
        <strain evidence="2">CBS 226.32</strain>
    </source>
</reference>
<accession>A0A8H7R1F1</accession>
<keyword evidence="3" id="KW-1185">Reference proteome</keyword>
<dbReference type="AlphaFoldDB" id="A0A8H7R1F1"/>
<name>A0A8H7R1F1_9FUNG</name>
<comment type="caution">
    <text evidence="2">The sequence shown here is derived from an EMBL/GenBank/DDBJ whole genome shotgun (WGS) entry which is preliminary data.</text>
</comment>
<proteinExistence type="predicted"/>
<feature type="region of interest" description="Disordered" evidence="1">
    <location>
        <begin position="7"/>
        <end position="30"/>
    </location>
</feature>
<evidence type="ECO:0000256" key="1">
    <source>
        <dbReference type="SAM" id="MobiDB-lite"/>
    </source>
</evidence>
<gene>
    <name evidence="2" type="ORF">INT46_002006</name>
</gene>
<protein>
    <submittedName>
        <fullName evidence="2">Uncharacterized protein</fullName>
    </submittedName>
</protein>